<dbReference type="EMBL" id="JAUSUW010000007">
    <property type="protein sequence ID" value="MDQ0421837.1"/>
    <property type="molecule type" value="Genomic_DNA"/>
</dbReference>
<accession>A0ABU0GB42</accession>
<keyword evidence="3" id="KW-1185">Reference proteome</keyword>
<evidence type="ECO:0000313" key="3">
    <source>
        <dbReference type="Proteomes" id="UP001238496"/>
    </source>
</evidence>
<evidence type="ECO:0000313" key="2">
    <source>
        <dbReference type="EMBL" id="MDQ0421837.1"/>
    </source>
</evidence>
<comment type="caution">
    <text evidence="2">The sequence shown here is derived from an EMBL/GenBank/DDBJ whole genome shotgun (WGS) entry which is preliminary data.</text>
</comment>
<feature type="transmembrane region" description="Helical" evidence="1">
    <location>
        <begin position="12"/>
        <end position="33"/>
    </location>
</feature>
<sequence length="255" mass="29057">MPSSAILASDTGTLHAALILATFTASIGLLGFLGKSLVEFARAIIEERRLYRTAVIRFYNDVKIWQRDFRITYTESMFNRLADMVVEGPDDFKFATPSSDAEDYVEIMKFIHRMDVEQARLIRTFIIYSELLTSVSRILGSELERFDKRRKLHALANFRETAEFVLLLSDEVIERMERNLYLRPGNARINALLAKQSDFHESAATFAKSHIDRLLPPGAATSDQRSGGSGPDMVDLREFIKLAHKITSAYRKFKP</sequence>
<proteinExistence type="predicted"/>
<dbReference type="RefSeq" id="WP_307373842.1">
    <property type="nucleotide sequence ID" value="NZ_JAUSUW010000007.1"/>
</dbReference>
<gene>
    <name evidence="2" type="ORF">J2045_002877</name>
</gene>
<protein>
    <submittedName>
        <fullName evidence="2">Uncharacterized protein</fullName>
    </submittedName>
</protein>
<reference evidence="2 3" key="1">
    <citation type="submission" date="2023-07" db="EMBL/GenBank/DDBJ databases">
        <title>Genomic Encyclopedia of Type Strains, Phase IV (KMG-IV): sequencing the most valuable type-strain genomes for metagenomic binning, comparative biology and taxonomic classification.</title>
        <authorList>
            <person name="Goeker M."/>
        </authorList>
    </citation>
    <scope>NUCLEOTIDE SEQUENCE [LARGE SCALE GENOMIC DNA]</scope>
    <source>
        <strain evidence="2 3">DSM 1111</strain>
    </source>
</reference>
<keyword evidence="1" id="KW-0472">Membrane</keyword>
<keyword evidence="1" id="KW-1133">Transmembrane helix</keyword>
<organism evidence="2 3">
    <name type="scientific">Peteryoungia aggregata LMG 23059</name>
    <dbReference type="NCBI Taxonomy" id="1368425"/>
    <lineage>
        <taxon>Bacteria</taxon>
        <taxon>Pseudomonadati</taxon>
        <taxon>Pseudomonadota</taxon>
        <taxon>Alphaproteobacteria</taxon>
        <taxon>Hyphomicrobiales</taxon>
        <taxon>Rhizobiaceae</taxon>
        <taxon>Peteryoungia</taxon>
    </lineage>
</organism>
<dbReference type="Proteomes" id="UP001238496">
    <property type="component" value="Unassembled WGS sequence"/>
</dbReference>
<evidence type="ECO:0000256" key="1">
    <source>
        <dbReference type="SAM" id="Phobius"/>
    </source>
</evidence>
<name>A0ABU0GB42_9HYPH</name>
<keyword evidence="1" id="KW-0812">Transmembrane</keyword>